<reference evidence="8" key="1">
    <citation type="submission" date="2020-05" db="UniProtKB">
        <authorList>
            <consortium name="EnsemblMetazoa"/>
        </authorList>
    </citation>
    <scope>IDENTIFICATION</scope>
    <source>
        <strain evidence="8">USDA</strain>
    </source>
</reference>
<feature type="compositionally biased region" description="Basic and acidic residues" evidence="6">
    <location>
        <begin position="151"/>
        <end position="168"/>
    </location>
</feature>
<dbReference type="EnsemblMetazoa" id="SCAU013542-RA">
    <property type="protein sequence ID" value="SCAU013542-PA"/>
    <property type="gene ID" value="SCAU013542"/>
</dbReference>
<keyword evidence="7" id="KW-0732">Signal</keyword>
<dbReference type="GO" id="GO:0005576">
    <property type="term" value="C:extracellular region"/>
    <property type="evidence" value="ECO:0007669"/>
    <property type="project" value="UniProtKB-SubCell"/>
</dbReference>
<keyword evidence="3" id="KW-0964">Secreted</keyword>
<evidence type="ECO:0000256" key="4">
    <source>
        <dbReference type="ARBA" id="ARBA00022815"/>
    </source>
</evidence>
<evidence type="ECO:0000256" key="3">
    <source>
        <dbReference type="ARBA" id="ARBA00022525"/>
    </source>
</evidence>
<evidence type="ECO:0000256" key="2">
    <source>
        <dbReference type="ARBA" id="ARBA00007714"/>
    </source>
</evidence>
<gene>
    <name evidence="8" type="primary">106087182</name>
</gene>
<protein>
    <recommendedName>
        <fullName evidence="10">Cardio acceleratory peptide 2b</fullName>
    </recommendedName>
</protein>
<accession>A0A1I8Q3I6</accession>
<dbReference type="KEGG" id="scac:106087182"/>
<evidence type="ECO:0000256" key="5">
    <source>
        <dbReference type="ARBA" id="ARBA00023320"/>
    </source>
</evidence>
<dbReference type="VEuPathDB" id="VectorBase:SCAU013542"/>
<evidence type="ECO:0000256" key="1">
    <source>
        <dbReference type="ARBA" id="ARBA00004613"/>
    </source>
</evidence>
<comment type="subcellular location">
    <subcellularLocation>
        <location evidence="1">Secreted</location>
    </subcellularLocation>
</comment>
<dbReference type="Pfam" id="PF08259">
    <property type="entry name" value="Periviscerokin"/>
    <property type="match status" value="1"/>
</dbReference>
<feature type="signal peptide" evidence="7">
    <location>
        <begin position="1"/>
        <end position="27"/>
    </location>
</feature>
<comment type="similarity">
    <text evidence="2">Belongs to the pyrokinin family.</text>
</comment>
<dbReference type="GO" id="GO:0005184">
    <property type="term" value="F:neuropeptide hormone activity"/>
    <property type="evidence" value="ECO:0007669"/>
    <property type="project" value="InterPro"/>
</dbReference>
<feature type="region of interest" description="Disordered" evidence="6">
    <location>
        <begin position="145"/>
        <end position="168"/>
    </location>
</feature>
<dbReference type="GO" id="GO:0007218">
    <property type="term" value="P:neuropeptide signaling pathway"/>
    <property type="evidence" value="ECO:0007669"/>
    <property type="project" value="UniProtKB-KW"/>
</dbReference>
<sequence length="168" mass="18407">MIMKSLQCTDIILYSVLFITIAAHSNAELEQTKNRRAGGASGLYAFPRVGRGDPSLTNAGLHNPDAEDAAAAAAAASAFDVLYPGSFEEYEEYPKSDVKRKANLYPVPRVGRMDPEMRKLALLMALQRALSKKAEPSATSGVWFGPRLGKRSVDNQKIDNTRGQKEEY</sequence>
<keyword evidence="4" id="KW-0027">Amidation</keyword>
<keyword evidence="5" id="KW-0527">Neuropeptide</keyword>
<dbReference type="Proteomes" id="UP000095300">
    <property type="component" value="Unassembled WGS sequence"/>
</dbReference>
<dbReference type="InterPro" id="IPR013231">
    <property type="entry name" value="Periviscerokinin"/>
</dbReference>
<dbReference type="STRING" id="35570.A0A1I8Q3I6"/>
<name>A0A1I8Q3I6_STOCA</name>
<proteinExistence type="inferred from homology"/>
<dbReference type="OrthoDB" id="6430009at2759"/>
<evidence type="ECO:0000313" key="9">
    <source>
        <dbReference type="Proteomes" id="UP000095300"/>
    </source>
</evidence>
<dbReference type="PROSITE" id="PS00539">
    <property type="entry name" value="PYROKININ"/>
    <property type="match status" value="1"/>
</dbReference>
<dbReference type="AlphaFoldDB" id="A0A1I8Q3I6"/>
<dbReference type="InterPro" id="IPR001484">
    <property type="entry name" value="Pyrokinin_CS"/>
</dbReference>
<keyword evidence="9" id="KW-1185">Reference proteome</keyword>
<evidence type="ECO:0000313" key="8">
    <source>
        <dbReference type="EnsemblMetazoa" id="SCAU013542-PA"/>
    </source>
</evidence>
<evidence type="ECO:0008006" key="10">
    <source>
        <dbReference type="Google" id="ProtNLM"/>
    </source>
</evidence>
<feature type="chain" id="PRO_5009327638" description="Cardio acceleratory peptide 2b" evidence="7">
    <location>
        <begin position="28"/>
        <end position="168"/>
    </location>
</feature>
<evidence type="ECO:0000256" key="6">
    <source>
        <dbReference type="SAM" id="MobiDB-lite"/>
    </source>
</evidence>
<organism evidence="8 9">
    <name type="scientific">Stomoxys calcitrans</name>
    <name type="common">Stable fly</name>
    <name type="synonym">Conops calcitrans</name>
    <dbReference type="NCBI Taxonomy" id="35570"/>
    <lineage>
        <taxon>Eukaryota</taxon>
        <taxon>Metazoa</taxon>
        <taxon>Ecdysozoa</taxon>
        <taxon>Arthropoda</taxon>
        <taxon>Hexapoda</taxon>
        <taxon>Insecta</taxon>
        <taxon>Pterygota</taxon>
        <taxon>Neoptera</taxon>
        <taxon>Endopterygota</taxon>
        <taxon>Diptera</taxon>
        <taxon>Brachycera</taxon>
        <taxon>Muscomorpha</taxon>
        <taxon>Muscoidea</taxon>
        <taxon>Muscidae</taxon>
        <taxon>Stomoxys</taxon>
    </lineage>
</organism>
<evidence type="ECO:0000256" key="7">
    <source>
        <dbReference type="SAM" id="SignalP"/>
    </source>
</evidence>